<accession>A0A026WFJ8</accession>
<dbReference type="Proteomes" id="UP000053097">
    <property type="component" value="Unassembled WGS sequence"/>
</dbReference>
<evidence type="ECO:0000313" key="2">
    <source>
        <dbReference type="Proteomes" id="UP000053097"/>
    </source>
</evidence>
<organism evidence="1 2">
    <name type="scientific">Ooceraea biroi</name>
    <name type="common">Clonal raider ant</name>
    <name type="synonym">Cerapachys biroi</name>
    <dbReference type="NCBI Taxonomy" id="2015173"/>
    <lineage>
        <taxon>Eukaryota</taxon>
        <taxon>Metazoa</taxon>
        <taxon>Ecdysozoa</taxon>
        <taxon>Arthropoda</taxon>
        <taxon>Hexapoda</taxon>
        <taxon>Insecta</taxon>
        <taxon>Pterygota</taxon>
        <taxon>Neoptera</taxon>
        <taxon>Endopterygota</taxon>
        <taxon>Hymenoptera</taxon>
        <taxon>Apocrita</taxon>
        <taxon>Aculeata</taxon>
        <taxon>Formicoidea</taxon>
        <taxon>Formicidae</taxon>
        <taxon>Dorylinae</taxon>
        <taxon>Ooceraea</taxon>
    </lineage>
</organism>
<gene>
    <name evidence="1" type="ORF">X777_06863</name>
</gene>
<evidence type="ECO:0000313" key="1">
    <source>
        <dbReference type="EMBL" id="EZA53799.1"/>
    </source>
</evidence>
<dbReference type="EMBL" id="KK107272">
    <property type="protein sequence ID" value="EZA53799.1"/>
    <property type="molecule type" value="Genomic_DNA"/>
</dbReference>
<reference evidence="1 2" key="1">
    <citation type="journal article" date="2014" name="Curr. Biol.">
        <title>The genome of the clonal raider ant Cerapachys biroi.</title>
        <authorList>
            <person name="Oxley P.R."/>
            <person name="Ji L."/>
            <person name="Fetter-Pruneda I."/>
            <person name="McKenzie S.K."/>
            <person name="Li C."/>
            <person name="Hu H."/>
            <person name="Zhang G."/>
            <person name="Kronauer D.J."/>
        </authorList>
    </citation>
    <scope>NUCLEOTIDE SEQUENCE [LARGE SCALE GENOMIC DNA]</scope>
</reference>
<proteinExistence type="predicted"/>
<sequence>MCVSQRLEIETGISNIYIELVNLLNGVFIMKHIKTDLLIDYSRYSKVSLETPRFLALKGNNT</sequence>
<dbReference type="AlphaFoldDB" id="A0A026WFJ8"/>
<keyword evidence="2" id="KW-1185">Reference proteome</keyword>
<protein>
    <submittedName>
        <fullName evidence="1">Uncharacterized protein</fullName>
    </submittedName>
</protein>
<name>A0A026WFJ8_OOCBI</name>